<dbReference type="EMBL" id="JARKHS020007930">
    <property type="protein sequence ID" value="KAK8781177.1"/>
    <property type="molecule type" value="Genomic_DNA"/>
</dbReference>
<feature type="transmembrane region" description="Helical" evidence="2">
    <location>
        <begin position="41"/>
        <end position="64"/>
    </location>
</feature>
<evidence type="ECO:0000313" key="4">
    <source>
        <dbReference type="Proteomes" id="UP001321473"/>
    </source>
</evidence>
<gene>
    <name evidence="3" type="ORF">V5799_017483</name>
</gene>
<comment type="caution">
    <text evidence="3">The sequence shown here is derived from an EMBL/GenBank/DDBJ whole genome shotgun (WGS) entry which is preliminary data.</text>
</comment>
<name>A0AAQ4F258_AMBAM</name>
<dbReference type="Proteomes" id="UP001321473">
    <property type="component" value="Unassembled WGS sequence"/>
</dbReference>
<protein>
    <submittedName>
        <fullName evidence="3">Uncharacterized protein</fullName>
    </submittedName>
</protein>
<organism evidence="3 4">
    <name type="scientific">Amblyomma americanum</name>
    <name type="common">Lone star tick</name>
    <dbReference type="NCBI Taxonomy" id="6943"/>
    <lineage>
        <taxon>Eukaryota</taxon>
        <taxon>Metazoa</taxon>
        <taxon>Ecdysozoa</taxon>
        <taxon>Arthropoda</taxon>
        <taxon>Chelicerata</taxon>
        <taxon>Arachnida</taxon>
        <taxon>Acari</taxon>
        <taxon>Parasitiformes</taxon>
        <taxon>Ixodida</taxon>
        <taxon>Ixodoidea</taxon>
        <taxon>Ixodidae</taxon>
        <taxon>Amblyomminae</taxon>
        <taxon>Amblyomma</taxon>
    </lineage>
</organism>
<keyword evidence="4" id="KW-1185">Reference proteome</keyword>
<evidence type="ECO:0000313" key="3">
    <source>
        <dbReference type="EMBL" id="KAK8781177.1"/>
    </source>
</evidence>
<keyword evidence="2" id="KW-0472">Membrane</keyword>
<evidence type="ECO:0000256" key="1">
    <source>
        <dbReference type="SAM" id="MobiDB-lite"/>
    </source>
</evidence>
<dbReference type="AlphaFoldDB" id="A0AAQ4F258"/>
<sequence>MPHPSKGRRAPSGARKSARNEHSGEGQELPPVTTVQAVGHLSLLLLCLAALGASCYAFYLYYLVPALGTPGSARSYQDAPWVPVGASVEGPRRVCNFSLDLGAPVHIVDDRFVSFNLDAALFQRSWDWLELDLE</sequence>
<feature type="region of interest" description="Disordered" evidence="1">
    <location>
        <begin position="1"/>
        <end position="30"/>
    </location>
</feature>
<accession>A0AAQ4F258</accession>
<keyword evidence="2" id="KW-1133">Transmembrane helix</keyword>
<reference evidence="3 4" key="1">
    <citation type="journal article" date="2023" name="Arcadia Sci">
        <title>De novo assembly of a long-read Amblyomma americanum tick genome.</title>
        <authorList>
            <person name="Chou S."/>
            <person name="Poskanzer K.E."/>
            <person name="Rollins M."/>
            <person name="Thuy-Boun P.S."/>
        </authorList>
    </citation>
    <scope>NUCLEOTIDE SEQUENCE [LARGE SCALE GENOMIC DNA]</scope>
    <source>
        <strain evidence="3">F_SG_1</strain>
        <tissue evidence="3">Salivary glands</tissue>
    </source>
</reference>
<keyword evidence="2" id="KW-0812">Transmembrane</keyword>
<proteinExistence type="predicted"/>
<evidence type="ECO:0000256" key="2">
    <source>
        <dbReference type="SAM" id="Phobius"/>
    </source>
</evidence>